<dbReference type="Pfam" id="PF01118">
    <property type="entry name" value="Semialdhyde_dh"/>
    <property type="match status" value="1"/>
</dbReference>
<feature type="binding site" evidence="16">
    <location>
        <position position="161"/>
    </location>
    <ligand>
        <name>substrate</name>
    </ligand>
</feature>
<dbReference type="GO" id="GO:0009089">
    <property type="term" value="P:lysine biosynthetic process via diaminopimelate"/>
    <property type="evidence" value="ECO:0007669"/>
    <property type="project" value="UniProtKB-UniRule"/>
</dbReference>
<dbReference type="AlphaFoldDB" id="A0A5P2GZH0"/>
<dbReference type="GO" id="GO:0009097">
    <property type="term" value="P:isoleucine biosynthetic process"/>
    <property type="evidence" value="ECO:0007669"/>
    <property type="project" value="InterPro"/>
</dbReference>
<evidence type="ECO:0000256" key="9">
    <source>
        <dbReference type="ARBA" id="ARBA00022697"/>
    </source>
</evidence>
<dbReference type="NCBIfam" id="NF005144">
    <property type="entry name" value="PRK06598.1"/>
    <property type="match status" value="1"/>
</dbReference>
<dbReference type="CDD" id="cd02314">
    <property type="entry name" value="VcASADH1_like_N"/>
    <property type="match status" value="1"/>
</dbReference>
<dbReference type="PANTHER" id="PTHR46278:SF4">
    <property type="entry name" value="ASPARTATE-SEMIALDEHYDE DEHYDROGENASE"/>
    <property type="match status" value="1"/>
</dbReference>
<evidence type="ECO:0000256" key="14">
    <source>
        <dbReference type="ARBA" id="ARBA00023167"/>
    </source>
</evidence>
<dbReference type="GO" id="GO:0051287">
    <property type="term" value="F:NAD binding"/>
    <property type="evidence" value="ECO:0007669"/>
    <property type="project" value="InterPro"/>
</dbReference>
<comment type="pathway">
    <text evidence="4 16">Amino-acid biosynthesis; L-threonine biosynthesis; L-threonine from L-aspartate: step 2/5.</text>
</comment>
<feature type="active site" description="Proton acceptor" evidence="16 17">
    <location>
        <position position="283"/>
    </location>
</feature>
<evidence type="ECO:0000256" key="5">
    <source>
        <dbReference type="ARBA" id="ARBA00010584"/>
    </source>
</evidence>
<dbReference type="Proteomes" id="UP000322822">
    <property type="component" value="Chromosome 1"/>
</dbReference>
<keyword evidence="9 16" id="KW-0791">Threonine biosynthesis</keyword>
<dbReference type="GO" id="GO:0050661">
    <property type="term" value="F:NADP binding"/>
    <property type="evidence" value="ECO:0007669"/>
    <property type="project" value="UniProtKB-UniRule"/>
</dbReference>
<dbReference type="SMART" id="SM00859">
    <property type="entry name" value="Semialdhyde_dh"/>
    <property type="match status" value="1"/>
</dbReference>
<dbReference type="GO" id="GO:0046983">
    <property type="term" value="F:protein dimerization activity"/>
    <property type="evidence" value="ECO:0007669"/>
    <property type="project" value="InterPro"/>
</dbReference>
<keyword evidence="14 16" id="KW-0486">Methionine biosynthesis</keyword>
<evidence type="ECO:0000256" key="1">
    <source>
        <dbReference type="ARBA" id="ARBA00002492"/>
    </source>
</evidence>
<dbReference type="HAMAP" id="MF_02121">
    <property type="entry name" value="ASADH"/>
    <property type="match status" value="1"/>
</dbReference>
<keyword evidence="8 16" id="KW-0028">Amino-acid biosynthesis</keyword>
<accession>A0A5P2GZH0</accession>
<keyword evidence="12 16" id="KW-0560">Oxidoreductase</keyword>
<feature type="binding site" evidence="16">
    <location>
        <position position="359"/>
    </location>
    <ligand>
        <name>NADP(+)</name>
        <dbReference type="ChEBI" id="CHEBI:58349"/>
    </ligand>
</feature>
<dbReference type="UniPathway" id="UPA00034">
    <property type="reaction ID" value="UER00016"/>
</dbReference>
<dbReference type="InterPro" id="IPR000319">
    <property type="entry name" value="Asp-semialdehyde_DH_CS"/>
</dbReference>
<dbReference type="PIRSF" id="PIRSF000148">
    <property type="entry name" value="ASA_dh"/>
    <property type="match status" value="1"/>
</dbReference>
<reference evidence="19 20" key="1">
    <citation type="submission" date="2019-09" db="EMBL/GenBank/DDBJ databases">
        <title>FDA dAtabase for Regulatory Grade micrObial Sequences (FDA-ARGOS): Supporting development and validation of Infectious Disease Dx tests.</title>
        <authorList>
            <person name="Sciortino C."/>
            <person name="Tallon L."/>
            <person name="Sadzewicz L."/>
            <person name="Vavikolanu K."/>
            <person name="Mehta A."/>
            <person name="Aluvathingal J."/>
            <person name="Nadendla S."/>
            <person name="Nandy P."/>
            <person name="Geyer C."/>
            <person name="Yan Y."/>
            <person name="Sichtig H."/>
        </authorList>
    </citation>
    <scope>NUCLEOTIDE SEQUENCE [LARGE SCALE GENOMIC DNA]</scope>
    <source>
        <strain evidence="19 20">FDAARGOS_664</strain>
    </source>
</reference>
<keyword evidence="13 16" id="KW-0457">Lysine biosynthesis</keyword>
<evidence type="ECO:0000256" key="2">
    <source>
        <dbReference type="ARBA" id="ARBA00005021"/>
    </source>
</evidence>
<comment type="function">
    <text evidence="1 16">Catalyzes the NADPH-dependent formation of L-aspartate-semialdehyde (L-ASA) by the reductive dephosphorylation of L-aspartyl-4-phosphate.</text>
</comment>
<dbReference type="NCBIfam" id="TIGR01745">
    <property type="entry name" value="asd_gamma"/>
    <property type="match status" value="1"/>
</dbReference>
<evidence type="ECO:0000313" key="20">
    <source>
        <dbReference type="Proteomes" id="UP000322822"/>
    </source>
</evidence>
<evidence type="ECO:0000256" key="15">
    <source>
        <dbReference type="ARBA" id="ARBA00047891"/>
    </source>
</evidence>
<dbReference type="InterPro" id="IPR011534">
    <property type="entry name" value="Asp_ADH_gamma-type"/>
</dbReference>
<evidence type="ECO:0000256" key="11">
    <source>
        <dbReference type="ARBA" id="ARBA00022915"/>
    </source>
</evidence>
<feature type="binding site" evidence="16">
    <location>
        <begin position="9"/>
        <end position="12"/>
    </location>
    <ligand>
        <name>NADP(+)</name>
        <dbReference type="ChEBI" id="CHEBI:58349"/>
    </ligand>
</feature>
<keyword evidence="11 16" id="KW-0220">Diaminopimelate biosynthesis</keyword>
<feature type="domain" description="Semialdehyde dehydrogenase NAD-binding" evidence="18">
    <location>
        <begin position="2"/>
        <end position="121"/>
    </location>
</feature>
<dbReference type="CDD" id="cd23938">
    <property type="entry name" value="ASADH_C_bac_like"/>
    <property type="match status" value="1"/>
</dbReference>
<protein>
    <recommendedName>
        <fullName evidence="7 16">Aspartate-semialdehyde dehydrogenase</fullName>
        <shortName evidence="16">ASA dehydrogenase</shortName>
        <shortName evidence="16">ASADH</shortName>
        <ecNumber evidence="7 16">1.2.1.11</ecNumber>
    </recommendedName>
    <alternativeName>
        <fullName evidence="16">Aspartate-beta-semialdehyde dehydrogenase</fullName>
    </alternativeName>
</protein>
<dbReference type="EMBL" id="CP044065">
    <property type="protein sequence ID" value="QET01042.1"/>
    <property type="molecule type" value="Genomic_DNA"/>
</dbReference>
<evidence type="ECO:0000256" key="10">
    <source>
        <dbReference type="ARBA" id="ARBA00022857"/>
    </source>
</evidence>
<evidence type="ECO:0000256" key="6">
    <source>
        <dbReference type="ARBA" id="ARBA00011738"/>
    </source>
</evidence>
<feature type="binding site" evidence="16">
    <location>
        <position position="276"/>
    </location>
    <ligand>
        <name>substrate</name>
    </ligand>
</feature>
<dbReference type="GO" id="GO:0071266">
    <property type="term" value="P:'de novo' L-methionine biosynthetic process"/>
    <property type="evidence" value="ECO:0007669"/>
    <property type="project" value="UniProtKB-UniRule"/>
</dbReference>
<sequence>MIVGLVGWRGMVGSVLMQRMQEERDFDHIEPIFFSTSNAGGKAPAMAKNETTLKDANDIEALKKCDVVLTAQGGDYTNDVFPRLRAAGWNGYWIDAASSLRMKDDAIIVLDPVNLGVIKDALGKGVKNFIGGNCTVSCMMMGLGGLFQHDLIEWMTSMTYQAASGGGAQHMRELLTQFGTLNAAVKPLLDDPASAILEIDRQILATQHGLSADETKQFGVPLAGNLIPWIDKDLGNGVSREEWKGGAETNKILGRGEGFVGATGAAPIAVDGLCVRIGAMRCHSQALTIKLRKDVPIDEIEGMLAANNQWAKVVPNTREASMTDLTPAAVTGTLTIPVGRLRKMQMGGEYLSAFTVGDQLLWGAAEPLRRMLRILIEA</sequence>
<dbReference type="EC" id="1.2.1.11" evidence="7 16"/>
<comment type="pathway">
    <text evidence="3 16">Amino-acid biosynthesis; L-lysine biosynthesis via DAP pathway; (S)-tetrahydrodipicolinate from L-aspartate: step 2/4.</text>
</comment>
<evidence type="ECO:0000256" key="13">
    <source>
        <dbReference type="ARBA" id="ARBA00023154"/>
    </source>
</evidence>
<evidence type="ECO:0000256" key="4">
    <source>
        <dbReference type="ARBA" id="ARBA00005097"/>
    </source>
</evidence>
<dbReference type="OrthoDB" id="9022717at2"/>
<comment type="similarity">
    <text evidence="5 16">Belongs to the aspartate-semialdehyde dehydrogenase family.</text>
</comment>
<comment type="subunit">
    <text evidence="6 16">Homodimer.</text>
</comment>
<evidence type="ECO:0000256" key="16">
    <source>
        <dbReference type="HAMAP-Rule" id="MF_02121"/>
    </source>
</evidence>
<evidence type="ECO:0000256" key="17">
    <source>
        <dbReference type="PIRSR" id="PIRSR000148-1"/>
    </source>
</evidence>
<feature type="active site" description="Acyl-thioester intermediate" evidence="16 17">
    <location>
        <position position="134"/>
    </location>
</feature>
<keyword evidence="10 16" id="KW-0521">NADP</keyword>
<dbReference type="InterPro" id="IPR000534">
    <property type="entry name" value="Semialdehyde_DH_NAD-bd"/>
</dbReference>
<comment type="pathway">
    <text evidence="2 16">Amino-acid biosynthesis; L-methionine biosynthesis via de novo pathway; L-homoserine from L-aspartate: step 2/3.</text>
</comment>
<dbReference type="Gene3D" id="3.40.50.720">
    <property type="entry name" value="NAD(P)-binding Rossmann-like Domain"/>
    <property type="match status" value="1"/>
</dbReference>
<evidence type="ECO:0000256" key="7">
    <source>
        <dbReference type="ARBA" id="ARBA00013120"/>
    </source>
</evidence>
<dbReference type="InterPro" id="IPR012280">
    <property type="entry name" value="Semialdhyde_DH_dimer_dom"/>
</dbReference>
<dbReference type="SUPFAM" id="SSF51735">
    <property type="entry name" value="NAD(P)-binding Rossmann-fold domains"/>
    <property type="match status" value="1"/>
</dbReference>
<dbReference type="RefSeq" id="WP_150371112.1">
    <property type="nucleotide sequence ID" value="NZ_CP044065.1"/>
</dbReference>
<dbReference type="PANTHER" id="PTHR46278">
    <property type="entry name" value="DEHYDROGENASE, PUTATIVE-RELATED"/>
    <property type="match status" value="1"/>
</dbReference>
<evidence type="ECO:0000313" key="19">
    <source>
        <dbReference type="EMBL" id="QET01042.1"/>
    </source>
</evidence>
<dbReference type="GO" id="GO:0019877">
    <property type="term" value="P:diaminopimelate biosynthetic process"/>
    <property type="evidence" value="ECO:0007669"/>
    <property type="project" value="UniProtKB-UniRule"/>
</dbReference>
<dbReference type="GO" id="GO:0009088">
    <property type="term" value="P:threonine biosynthetic process"/>
    <property type="evidence" value="ECO:0007669"/>
    <property type="project" value="UniProtKB-UniRule"/>
</dbReference>
<evidence type="ECO:0000256" key="3">
    <source>
        <dbReference type="ARBA" id="ARBA00005076"/>
    </source>
</evidence>
<feature type="binding site" evidence="16">
    <location>
        <begin position="164"/>
        <end position="165"/>
    </location>
    <ligand>
        <name>NADP(+)</name>
        <dbReference type="ChEBI" id="CHEBI:58349"/>
    </ligand>
</feature>
<feature type="binding site" evidence="16">
    <location>
        <position position="72"/>
    </location>
    <ligand>
        <name>NADP(+)</name>
        <dbReference type="ChEBI" id="CHEBI:58349"/>
    </ligand>
</feature>
<proteinExistence type="inferred from homology"/>
<dbReference type="Gene3D" id="3.30.360.10">
    <property type="entry name" value="Dihydrodipicolinate Reductase, domain 2"/>
    <property type="match status" value="1"/>
</dbReference>
<organism evidence="19 20">
    <name type="scientific">Cupriavidus pauculus</name>
    <dbReference type="NCBI Taxonomy" id="82633"/>
    <lineage>
        <taxon>Bacteria</taxon>
        <taxon>Pseudomonadati</taxon>
        <taxon>Pseudomonadota</taxon>
        <taxon>Betaproteobacteria</taxon>
        <taxon>Burkholderiales</taxon>
        <taxon>Burkholderiaceae</taxon>
        <taxon>Cupriavidus</taxon>
    </lineage>
</organism>
<dbReference type="SUPFAM" id="SSF55347">
    <property type="entry name" value="Glyceraldehyde-3-phosphate dehydrogenase-like, C-terminal domain"/>
    <property type="match status" value="1"/>
</dbReference>
<evidence type="ECO:0000256" key="8">
    <source>
        <dbReference type="ARBA" id="ARBA00022605"/>
    </source>
</evidence>
<dbReference type="InterPro" id="IPR036291">
    <property type="entry name" value="NAD(P)-bd_dom_sf"/>
</dbReference>
<feature type="binding site" evidence="16">
    <location>
        <position position="244"/>
    </location>
    <ligand>
        <name>phosphate</name>
        <dbReference type="ChEBI" id="CHEBI:43474"/>
    </ligand>
</feature>
<dbReference type="PROSITE" id="PS01103">
    <property type="entry name" value="ASD"/>
    <property type="match status" value="1"/>
</dbReference>
<dbReference type="Pfam" id="PF02774">
    <property type="entry name" value="Semialdhyde_dhC"/>
    <property type="match status" value="1"/>
</dbReference>
<dbReference type="UniPathway" id="UPA00050">
    <property type="reaction ID" value="UER00463"/>
</dbReference>
<evidence type="ECO:0000259" key="18">
    <source>
        <dbReference type="SMART" id="SM00859"/>
    </source>
</evidence>
<evidence type="ECO:0000256" key="12">
    <source>
        <dbReference type="ARBA" id="ARBA00023002"/>
    </source>
</evidence>
<dbReference type="GO" id="GO:0004073">
    <property type="term" value="F:aspartate-semialdehyde dehydrogenase activity"/>
    <property type="evidence" value="ECO:0007669"/>
    <property type="project" value="UniProtKB-UniRule"/>
</dbReference>
<gene>
    <name evidence="16 19" type="primary">asd</name>
    <name evidence="19" type="ORF">FOB72_02650</name>
</gene>
<dbReference type="UniPathway" id="UPA00051">
    <property type="reaction ID" value="UER00464"/>
</dbReference>
<comment type="caution">
    <text evidence="16">Lacks conserved residue(s) required for the propagation of feature annotation.</text>
</comment>
<dbReference type="InterPro" id="IPR012080">
    <property type="entry name" value="Asp_semialdehyde_DH"/>
</dbReference>
<comment type="catalytic activity">
    <reaction evidence="15 16">
        <text>L-aspartate 4-semialdehyde + phosphate + NADP(+) = 4-phospho-L-aspartate + NADPH + H(+)</text>
        <dbReference type="Rhea" id="RHEA:24284"/>
        <dbReference type="ChEBI" id="CHEBI:15378"/>
        <dbReference type="ChEBI" id="CHEBI:43474"/>
        <dbReference type="ChEBI" id="CHEBI:57535"/>
        <dbReference type="ChEBI" id="CHEBI:57783"/>
        <dbReference type="ChEBI" id="CHEBI:58349"/>
        <dbReference type="ChEBI" id="CHEBI:537519"/>
        <dbReference type="EC" id="1.2.1.11"/>
    </reaction>
</comment>
<name>A0A5P2GZH0_9BURK</name>
<feature type="binding site" evidence="16">
    <location>
        <position position="101"/>
    </location>
    <ligand>
        <name>phosphate</name>
        <dbReference type="ChEBI" id="CHEBI:43474"/>
    </ligand>
</feature>
<feature type="binding site" evidence="16">
    <location>
        <position position="241"/>
    </location>
    <ligand>
        <name>substrate</name>
    </ligand>
</feature>